<feature type="domain" description="Peptidase S11 D-alanyl-D-alanine carboxypeptidase A N-terminal" evidence="18">
    <location>
        <begin position="59"/>
        <end position="159"/>
    </location>
</feature>
<keyword evidence="11" id="KW-0961">Cell wall biogenesis/degradation</keyword>
<dbReference type="InterPro" id="IPR012338">
    <property type="entry name" value="Beta-lactam/transpept-like"/>
</dbReference>
<dbReference type="EMBL" id="DWYY01000080">
    <property type="protein sequence ID" value="HJA92998.1"/>
    <property type="molecule type" value="Genomic_DNA"/>
</dbReference>
<dbReference type="PANTHER" id="PTHR21581:SF33">
    <property type="entry name" value="D-ALANYL-D-ALANINE CARBOXYPEPTIDASE DACB"/>
    <property type="match status" value="1"/>
</dbReference>
<keyword evidence="17" id="KW-0812">Transmembrane</keyword>
<evidence type="ECO:0000256" key="6">
    <source>
        <dbReference type="ARBA" id="ARBA00022670"/>
    </source>
</evidence>
<feature type="binding site" evidence="14">
    <location>
        <position position="304"/>
    </location>
    <ligand>
        <name>substrate</name>
    </ligand>
</feature>
<evidence type="ECO:0000256" key="1">
    <source>
        <dbReference type="ARBA" id="ARBA00003217"/>
    </source>
</evidence>
<evidence type="ECO:0000256" key="5">
    <source>
        <dbReference type="ARBA" id="ARBA00022645"/>
    </source>
</evidence>
<dbReference type="InterPro" id="IPR001967">
    <property type="entry name" value="Peptidase_S11_N"/>
</dbReference>
<dbReference type="Pfam" id="PF07943">
    <property type="entry name" value="PBP5_C"/>
    <property type="match status" value="1"/>
</dbReference>
<accession>A0A9D2KZV7</accession>
<evidence type="ECO:0000256" key="10">
    <source>
        <dbReference type="ARBA" id="ARBA00022984"/>
    </source>
</evidence>
<evidence type="ECO:0000313" key="21">
    <source>
        <dbReference type="Proteomes" id="UP000886858"/>
    </source>
</evidence>
<dbReference type="SUPFAM" id="SSF56601">
    <property type="entry name" value="beta-lactamase/transpeptidase-like"/>
    <property type="match status" value="1"/>
</dbReference>
<sequence length="461" mass="50743">MRFECSGSFGCFRCFLHTGKIFPAVLFGVVLFSAVFGGKLCGPEGMDPVFAQEEGHDPADELYALSAVLMDADNGRILLQKNGTQVLPMASTTKIMTCILALEVADPEEYVTVSSYAAGMPKVRLGTRAGQVFRLKDLLYSLMLESHNDSAVIIAEHIGKQSAGGNSRQKEEAGAGAGSEEESRDAVLRFTAMMNEKAEQIGCTDTFFVTPNGLDAILTLTDEAGNTVERQHSTTAADLARIMSYCVTDSPKKEEFLEITRTPSYSFTDYASEEDGTWKAGSSSYSCNNHNAFLSMMEGALTGKTGFTAKAGYCYVGALERDGKTFSIALLACGWPNNKSWKWHDARILYEYGLANFEKRDIFKKEELPAIPVLEGIRNEAGLVQEQAEITLLLGASDEVRTQVQLAESLEAPVEEGLTVGWQNYFVNDMLYASLPIRTSESVERRTYRYCLKELLKLVWL</sequence>
<dbReference type="InterPro" id="IPR015956">
    <property type="entry name" value="Peniciliin-bd_prot_C_sf"/>
</dbReference>
<feature type="domain" description="Peptidase S11 D-alanyl-D-alanine carboxypeptidase A N-terminal" evidence="18">
    <location>
        <begin position="189"/>
        <end position="324"/>
    </location>
</feature>
<dbReference type="PANTHER" id="PTHR21581">
    <property type="entry name" value="D-ALANYL-D-ALANINE CARBOXYPEPTIDASE"/>
    <property type="match status" value="1"/>
</dbReference>
<feature type="transmembrane region" description="Helical" evidence="17">
    <location>
        <begin position="21"/>
        <end position="38"/>
    </location>
</feature>
<dbReference type="GO" id="GO:0071555">
    <property type="term" value="P:cell wall organization"/>
    <property type="evidence" value="ECO:0007669"/>
    <property type="project" value="UniProtKB-KW"/>
</dbReference>
<gene>
    <name evidence="20" type="ORF">H9717_07760</name>
</gene>
<evidence type="ECO:0000256" key="13">
    <source>
        <dbReference type="PIRSR" id="PIRSR618044-1"/>
    </source>
</evidence>
<dbReference type="Pfam" id="PF00768">
    <property type="entry name" value="Peptidase_S11"/>
    <property type="match status" value="2"/>
</dbReference>
<dbReference type="GO" id="GO:0008360">
    <property type="term" value="P:regulation of cell shape"/>
    <property type="evidence" value="ECO:0007669"/>
    <property type="project" value="UniProtKB-KW"/>
</dbReference>
<dbReference type="Gene3D" id="3.40.710.10">
    <property type="entry name" value="DD-peptidase/beta-lactamase superfamily"/>
    <property type="match status" value="1"/>
</dbReference>
<dbReference type="GO" id="GO:0009252">
    <property type="term" value="P:peptidoglycan biosynthetic process"/>
    <property type="evidence" value="ECO:0007669"/>
    <property type="project" value="UniProtKB-KW"/>
</dbReference>
<dbReference type="Proteomes" id="UP000886858">
    <property type="component" value="Unassembled WGS sequence"/>
</dbReference>
<evidence type="ECO:0000256" key="15">
    <source>
        <dbReference type="RuleBase" id="RU004016"/>
    </source>
</evidence>
<proteinExistence type="inferred from homology"/>
<keyword evidence="10" id="KW-0573">Peptidoglycan synthesis</keyword>
<evidence type="ECO:0000256" key="16">
    <source>
        <dbReference type="SAM" id="MobiDB-lite"/>
    </source>
</evidence>
<evidence type="ECO:0000256" key="2">
    <source>
        <dbReference type="ARBA" id="ARBA00004752"/>
    </source>
</evidence>
<dbReference type="InterPro" id="IPR012907">
    <property type="entry name" value="Peptidase_S11_C"/>
</dbReference>
<feature type="region of interest" description="Disordered" evidence="16">
    <location>
        <begin position="163"/>
        <end position="183"/>
    </location>
</feature>
<evidence type="ECO:0000256" key="12">
    <source>
        <dbReference type="ARBA" id="ARBA00034000"/>
    </source>
</evidence>
<keyword evidence="5 20" id="KW-0121">Carboxypeptidase</keyword>
<dbReference type="GO" id="GO:0009002">
    <property type="term" value="F:serine-type D-Ala-D-Ala carboxypeptidase activity"/>
    <property type="evidence" value="ECO:0007669"/>
    <property type="project" value="UniProtKB-EC"/>
</dbReference>
<evidence type="ECO:0000256" key="17">
    <source>
        <dbReference type="SAM" id="Phobius"/>
    </source>
</evidence>
<keyword evidence="9" id="KW-0133">Cell shape</keyword>
<feature type="domain" description="Peptidase S11 D-Ala-D-Ala carboxypeptidase A C-terminal" evidence="19">
    <location>
        <begin position="357"/>
        <end position="445"/>
    </location>
</feature>
<dbReference type="GO" id="GO:0006508">
    <property type="term" value="P:proteolysis"/>
    <property type="evidence" value="ECO:0007669"/>
    <property type="project" value="UniProtKB-KW"/>
</dbReference>
<name>A0A9D2KZV7_9FIRM</name>
<dbReference type="InterPro" id="IPR018044">
    <property type="entry name" value="Peptidase_S11"/>
</dbReference>
<comment type="catalytic activity">
    <reaction evidence="12">
        <text>Preferential cleavage: (Ac)2-L-Lys-D-Ala-|-D-Ala. Also transpeptidation of peptidyl-alanyl moieties that are N-acyl substituents of D-alanine.</text>
        <dbReference type="EC" id="3.4.16.4"/>
    </reaction>
</comment>
<keyword evidence="17" id="KW-1133">Transmembrane helix</keyword>
<dbReference type="InterPro" id="IPR037167">
    <property type="entry name" value="Peptidase_S11_C_sf"/>
</dbReference>
<evidence type="ECO:0000259" key="18">
    <source>
        <dbReference type="Pfam" id="PF00768"/>
    </source>
</evidence>
<feature type="active site" description="Acyl-ester intermediate" evidence="13">
    <location>
        <position position="91"/>
    </location>
</feature>
<organism evidence="20 21">
    <name type="scientific">Candidatus Eisenbergiella merdipullorum</name>
    <dbReference type="NCBI Taxonomy" id="2838553"/>
    <lineage>
        <taxon>Bacteria</taxon>
        <taxon>Bacillati</taxon>
        <taxon>Bacillota</taxon>
        <taxon>Clostridia</taxon>
        <taxon>Lachnospirales</taxon>
        <taxon>Lachnospiraceae</taxon>
        <taxon>Eisenbergiella</taxon>
    </lineage>
</organism>
<dbReference type="EC" id="3.4.16.4" evidence="4"/>
<keyword evidence="7" id="KW-0732">Signal</keyword>
<evidence type="ECO:0000259" key="19">
    <source>
        <dbReference type="Pfam" id="PF07943"/>
    </source>
</evidence>
<feature type="active site" evidence="13">
    <location>
        <position position="146"/>
    </location>
</feature>
<comment type="similarity">
    <text evidence="3 15">Belongs to the peptidase S11 family.</text>
</comment>
<evidence type="ECO:0000313" key="20">
    <source>
        <dbReference type="EMBL" id="HJA92998.1"/>
    </source>
</evidence>
<evidence type="ECO:0000256" key="4">
    <source>
        <dbReference type="ARBA" id="ARBA00012448"/>
    </source>
</evidence>
<keyword evidence="8" id="KW-0378">Hydrolase</keyword>
<evidence type="ECO:0000256" key="14">
    <source>
        <dbReference type="PIRSR" id="PIRSR618044-2"/>
    </source>
</evidence>
<keyword evidence="6" id="KW-0645">Protease</keyword>
<keyword evidence="17" id="KW-0472">Membrane</keyword>
<reference evidence="20" key="2">
    <citation type="submission" date="2021-04" db="EMBL/GenBank/DDBJ databases">
        <authorList>
            <person name="Gilroy R."/>
        </authorList>
    </citation>
    <scope>NUCLEOTIDE SEQUENCE</scope>
    <source>
        <strain evidence="20">CHK179-7159</strain>
    </source>
</reference>
<dbReference type="PRINTS" id="PR00725">
    <property type="entry name" value="DADACBPTASE1"/>
</dbReference>
<dbReference type="AlphaFoldDB" id="A0A9D2KZV7"/>
<comment type="pathway">
    <text evidence="2">Cell wall biogenesis; peptidoglycan biosynthesis.</text>
</comment>
<evidence type="ECO:0000256" key="9">
    <source>
        <dbReference type="ARBA" id="ARBA00022960"/>
    </source>
</evidence>
<protein>
    <recommendedName>
        <fullName evidence="4">serine-type D-Ala-D-Ala carboxypeptidase</fullName>
        <ecNumber evidence="4">3.4.16.4</ecNumber>
    </recommendedName>
</protein>
<comment type="caution">
    <text evidence="20">The sequence shown here is derived from an EMBL/GenBank/DDBJ whole genome shotgun (WGS) entry which is preliminary data.</text>
</comment>
<dbReference type="SUPFAM" id="SSF69189">
    <property type="entry name" value="Penicillin-binding protein associated domain"/>
    <property type="match status" value="1"/>
</dbReference>
<evidence type="ECO:0000256" key="11">
    <source>
        <dbReference type="ARBA" id="ARBA00023316"/>
    </source>
</evidence>
<dbReference type="Gene3D" id="2.60.410.10">
    <property type="entry name" value="D-Ala-D-Ala carboxypeptidase, C-terminal domain"/>
    <property type="match status" value="1"/>
</dbReference>
<evidence type="ECO:0000256" key="7">
    <source>
        <dbReference type="ARBA" id="ARBA00022729"/>
    </source>
</evidence>
<feature type="active site" description="Proton acceptor" evidence="13">
    <location>
        <position position="94"/>
    </location>
</feature>
<evidence type="ECO:0000256" key="8">
    <source>
        <dbReference type="ARBA" id="ARBA00022801"/>
    </source>
</evidence>
<evidence type="ECO:0000256" key="3">
    <source>
        <dbReference type="ARBA" id="ARBA00007164"/>
    </source>
</evidence>
<comment type="function">
    <text evidence="1">Removes C-terminal D-alanyl residues from sugar-peptide cell wall precursors.</text>
</comment>
<reference evidence="20" key="1">
    <citation type="journal article" date="2021" name="PeerJ">
        <title>Extensive microbial diversity within the chicken gut microbiome revealed by metagenomics and culture.</title>
        <authorList>
            <person name="Gilroy R."/>
            <person name="Ravi A."/>
            <person name="Getino M."/>
            <person name="Pursley I."/>
            <person name="Horton D.L."/>
            <person name="Alikhan N.F."/>
            <person name="Baker D."/>
            <person name="Gharbi K."/>
            <person name="Hall N."/>
            <person name="Watson M."/>
            <person name="Adriaenssens E.M."/>
            <person name="Foster-Nyarko E."/>
            <person name="Jarju S."/>
            <person name="Secka A."/>
            <person name="Antonio M."/>
            <person name="Oren A."/>
            <person name="Chaudhuri R.R."/>
            <person name="La Ragione R."/>
            <person name="Hildebrand F."/>
            <person name="Pallen M.J."/>
        </authorList>
    </citation>
    <scope>NUCLEOTIDE SEQUENCE</scope>
    <source>
        <strain evidence="20">CHK179-7159</strain>
    </source>
</reference>